<name>A0ABP0LTG4_9DINO</name>
<evidence type="ECO:0000256" key="1">
    <source>
        <dbReference type="SAM" id="MobiDB-lite"/>
    </source>
</evidence>
<reference evidence="2 3" key="1">
    <citation type="submission" date="2024-02" db="EMBL/GenBank/DDBJ databases">
        <authorList>
            <person name="Chen Y."/>
            <person name="Shah S."/>
            <person name="Dougan E. K."/>
            <person name="Thang M."/>
            <person name="Chan C."/>
        </authorList>
    </citation>
    <scope>NUCLEOTIDE SEQUENCE [LARGE SCALE GENOMIC DNA]</scope>
</reference>
<keyword evidence="3" id="KW-1185">Reference proteome</keyword>
<gene>
    <name evidence="2" type="ORF">SCF082_LOCUS24464</name>
</gene>
<comment type="caution">
    <text evidence="2">The sequence shown here is derived from an EMBL/GenBank/DDBJ whole genome shotgun (WGS) entry which is preliminary data.</text>
</comment>
<protein>
    <submittedName>
        <fullName evidence="2">Uncharacterized protein</fullName>
    </submittedName>
</protein>
<dbReference type="EMBL" id="CAXAMM010018002">
    <property type="protein sequence ID" value="CAK9042536.1"/>
    <property type="molecule type" value="Genomic_DNA"/>
</dbReference>
<accession>A0ABP0LTG4</accession>
<feature type="region of interest" description="Disordered" evidence="1">
    <location>
        <begin position="77"/>
        <end position="102"/>
    </location>
</feature>
<sequence length="392" mass="43386">MFSPESGTKPSPHVPLKCGFKCVDCKRCHIFEDKLKGVTCNANASGNHRILKRAIMCEHCECTSDCLEAFMKESCAGSPTPGPTPRRLDHEAAAKTVPPDSTPQWKRKLEVEAEHVKAQSELTRLLLLKSLQEERIKLQQLHAAKHQRLTKQSGVDNIETQPMLPSEAAVYAKAYEAPNKSAAAAVGNEEKPVCTEAKQRNARKSKAYRRAYKEAQDNGLSAEECGASAMGWKTRASLKGVRGSGGDLNLLPSRLTLYSILNQDTGGLTLFAPDCGSWGVPARGTSMRSFMNPDGYTAYQFVAKANTMVFQVFFWMALHGGLSAKRSVFFGNVCSMGQLDKGKLTNKERAKRTKNTTTRKYVDKSGKKRFVGDKKALKASQYRPWYFAWCSQ</sequence>
<proteinExistence type="predicted"/>
<evidence type="ECO:0000313" key="2">
    <source>
        <dbReference type="EMBL" id="CAK9042536.1"/>
    </source>
</evidence>
<evidence type="ECO:0000313" key="3">
    <source>
        <dbReference type="Proteomes" id="UP001642464"/>
    </source>
</evidence>
<dbReference type="Proteomes" id="UP001642464">
    <property type="component" value="Unassembled WGS sequence"/>
</dbReference>
<organism evidence="2 3">
    <name type="scientific">Durusdinium trenchii</name>
    <dbReference type="NCBI Taxonomy" id="1381693"/>
    <lineage>
        <taxon>Eukaryota</taxon>
        <taxon>Sar</taxon>
        <taxon>Alveolata</taxon>
        <taxon>Dinophyceae</taxon>
        <taxon>Suessiales</taxon>
        <taxon>Symbiodiniaceae</taxon>
        <taxon>Durusdinium</taxon>
    </lineage>
</organism>